<dbReference type="AlphaFoldDB" id="A0A6C0E7P2"/>
<reference evidence="2" key="1">
    <citation type="journal article" date="2020" name="Nature">
        <title>Giant virus diversity and host interactions through global metagenomics.</title>
        <authorList>
            <person name="Schulz F."/>
            <person name="Roux S."/>
            <person name="Paez-Espino D."/>
            <person name="Jungbluth S."/>
            <person name="Walsh D.A."/>
            <person name="Denef V.J."/>
            <person name="McMahon K.D."/>
            <person name="Konstantinidis K.T."/>
            <person name="Eloe-Fadrosh E.A."/>
            <person name="Kyrpides N.C."/>
            <person name="Woyke T."/>
        </authorList>
    </citation>
    <scope>NUCLEOTIDE SEQUENCE</scope>
    <source>
        <strain evidence="2">GVMAG-M-3300023179-150</strain>
    </source>
</reference>
<dbReference type="EMBL" id="MN739758">
    <property type="protein sequence ID" value="QHT25196.1"/>
    <property type="molecule type" value="Genomic_DNA"/>
</dbReference>
<protein>
    <recommendedName>
        <fullName evidence="3">Collagen-like protein</fullName>
    </recommendedName>
</protein>
<evidence type="ECO:0008006" key="3">
    <source>
        <dbReference type="Google" id="ProtNLM"/>
    </source>
</evidence>
<name>A0A6C0E7P2_9ZZZZ</name>
<accession>A0A6C0E7P2</accession>
<keyword evidence="1" id="KW-0472">Membrane</keyword>
<evidence type="ECO:0000256" key="1">
    <source>
        <dbReference type="SAM" id="Phobius"/>
    </source>
</evidence>
<keyword evidence="1" id="KW-1133">Transmembrane helix</keyword>
<dbReference type="Gene3D" id="1.20.5.320">
    <property type="entry name" value="6-Phosphogluconate Dehydrogenase, domain 3"/>
    <property type="match status" value="1"/>
</dbReference>
<feature type="transmembrane region" description="Helical" evidence="1">
    <location>
        <begin position="51"/>
        <end position="72"/>
    </location>
</feature>
<sequence length="188" mass="21177">MDKSKNKIAFKNKKKNMLSSFTWTLILIIVFIISLLVSFTIEDNTLKICYWLVVFLLALTIFNIILSVQYYIDLRNQEGIRGPRGAPGRKGPPGPQGVCGVSDKCGLDNCQDRILDEIQNAYPEINPECLRDVKMCSSSDQKEKASVLQKEIETLVNKCKTSKDPLNAFLDKIRPHIESLGENGHTTD</sequence>
<feature type="transmembrane region" description="Helical" evidence="1">
    <location>
        <begin position="21"/>
        <end position="39"/>
    </location>
</feature>
<evidence type="ECO:0000313" key="2">
    <source>
        <dbReference type="EMBL" id="QHT25196.1"/>
    </source>
</evidence>
<keyword evidence="1" id="KW-0812">Transmembrane</keyword>
<organism evidence="2">
    <name type="scientific">viral metagenome</name>
    <dbReference type="NCBI Taxonomy" id="1070528"/>
    <lineage>
        <taxon>unclassified sequences</taxon>
        <taxon>metagenomes</taxon>
        <taxon>organismal metagenomes</taxon>
    </lineage>
</organism>
<proteinExistence type="predicted"/>